<keyword evidence="2" id="KW-0732">Signal</keyword>
<dbReference type="Proteomes" id="UP000270927">
    <property type="component" value="Unassembled WGS sequence"/>
</dbReference>
<feature type="chain" id="PRO_5018007658" evidence="2">
    <location>
        <begin position="23"/>
        <end position="339"/>
    </location>
</feature>
<name>A0A3N2QAY6_9BACT</name>
<feature type="compositionally biased region" description="Low complexity" evidence="1">
    <location>
        <begin position="98"/>
        <end position="107"/>
    </location>
</feature>
<accession>A0A3N2QAY6</accession>
<feature type="region of interest" description="Disordered" evidence="1">
    <location>
        <begin position="162"/>
        <end position="189"/>
    </location>
</feature>
<feature type="compositionally biased region" description="Low complexity" evidence="1">
    <location>
        <begin position="115"/>
        <end position="132"/>
    </location>
</feature>
<dbReference type="RefSeq" id="WP_123663630.1">
    <property type="nucleotide sequence ID" value="NZ_RARA01000027.1"/>
</dbReference>
<evidence type="ECO:0000313" key="3">
    <source>
        <dbReference type="EMBL" id="ROT46967.1"/>
    </source>
</evidence>
<keyword evidence="4" id="KW-1185">Reference proteome</keyword>
<feature type="region of interest" description="Disordered" evidence="1">
    <location>
        <begin position="28"/>
        <end position="136"/>
    </location>
</feature>
<proteinExistence type="predicted"/>
<reference evidence="3 4" key="1">
    <citation type="submission" date="2018-09" db="EMBL/GenBank/DDBJ databases">
        <title>Comparative Genomics of Wolbachia-Cardinium Dual Endosymbiosis in a Plant-Parasitic Nematode.</title>
        <authorList>
            <person name="Brown A.M.V."/>
            <person name="Wasala S.K."/>
            <person name="Howe D.K."/>
            <person name="Peetz A.B."/>
            <person name="Zasada I.A."/>
            <person name="Denver D.R."/>
        </authorList>
    </citation>
    <scope>NUCLEOTIDE SEQUENCE [LARGE SCALE GENOMIC DNA]</scope>
    <source>
        <strain evidence="3 4">Pp_1</strain>
    </source>
</reference>
<feature type="compositionally biased region" description="Basic and acidic residues" evidence="1">
    <location>
        <begin position="42"/>
        <end position="56"/>
    </location>
</feature>
<gene>
    <name evidence="3" type="ORF">EDM02_05325</name>
</gene>
<sequence>MQNKNLKKEVAPLWFLSLLLLASNCGGSKIGNSRNNHIAKGQSEKKDNKDEKKDSNDAMIISPASGGSGSASGGGGSAIGGGGGSGSATGAVPGGGQQTQTGQQTVEIGGGIDGGNQQQHSSSNVVVTQQQQPEELEERISFGRASPGFLSFSYQEEILGEGAGGGAGGGNQHANPFDRSFRPNSSSSVIGEENEIGKMDFNVDYIEQEGFFYRTSTPNSSSRSGERIEQGLDLLKRLEIESQEMYNVLYYIYKNPTFSPSVGVWDDLVDNEMGAWRFVERELYDSFNPSKWNDNYADEEFNRRITNNRELLKKWLKRKDIQQELYREEFDLQRPLFDF</sequence>
<comment type="caution">
    <text evidence="3">The sequence shown here is derived from an EMBL/GenBank/DDBJ whole genome shotgun (WGS) entry which is preliminary data.</text>
</comment>
<feature type="signal peptide" evidence="2">
    <location>
        <begin position="1"/>
        <end position="22"/>
    </location>
</feature>
<evidence type="ECO:0000256" key="2">
    <source>
        <dbReference type="SAM" id="SignalP"/>
    </source>
</evidence>
<feature type="compositionally biased region" description="Gly residues" evidence="1">
    <location>
        <begin position="162"/>
        <end position="171"/>
    </location>
</feature>
<organism evidence="3 4">
    <name type="scientific">Candidatus Cardinium hertigii</name>
    <dbReference type="NCBI Taxonomy" id="247481"/>
    <lineage>
        <taxon>Bacteria</taxon>
        <taxon>Pseudomonadati</taxon>
        <taxon>Bacteroidota</taxon>
        <taxon>Cytophagia</taxon>
        <taxon>Cytophagales</taxon>
        <taxon>Amoebophilaceae</taxon>
        <taxon>Candidatus Cardinium</taxon>
    </lineage>
</organism>
<dbReference type="AlphaFoldDB" id="A0A3N2QAY6"/>
<feature type="compositionally biased region" description="Gly residues" evidence="1">
    <location>
        <begin position="66"/>
        <end position="97"/>
    </location>
</feature>
<protein>
    <submittedName>
        <fullName evidence="3">Uncharacterized protein</fullName>
    </submittedName>
</protein>
<evidence type="ECO:0000313" key="4">
    <source>
        <dbReference type="Proteomes" id="UP000270927"/>
    </source>
</evidence>
<dbReference type="EMBL" id="RARA01000027">
    <property type="protein sequence ID" value="ROT46967.1"/>
    <property type="molecule type" value="Genomic_DNA"/>
</dbReference>
<evidence type="ECO:0000256" key="1">
    <source>
        <dbReference type="SAM" id="MobiDB-lite"/>
    </source>
</evidence>